<evidence type="ECO:0000313" key="3">
    <source>
        <dbReference type="Proteomes" id="UP000272942"/>
    </source>
</evidence>
<reference evidence="4" key="1">
    <citation type="submission" date="2016-06" db="UniProtKB">
        <authorList>
            <consortium name="WormBaseParasite"/>
        </authorList>
    </citation>
    <scope>IDENTIFICATION</scope>
</reference>
<feature type="region of interest" description="Disordered" evidence="1">
    <location>
        <begin position="153"/>
        <end position="175"/>
    </location>
</feature>
<gene>
    <name evidence="2" type="ORF">ECPE_LOCUS13448</name>
</gene>
<dbReference type="WBParaSite" id="ECPE_0001348701-mRNA-1">
    <property type="protein sequence ID" value="ECPE_0001348701-mRNA-1"/>
    <property type="gene ID" value="ECPE_0001348701"/>
</dbReference>
<reference evidence="2 3" key="2">
    <citation type="submission" date="2018-11" db="EMBL/GenBank/DDBJ databases">
        <authorList>
            <consortium name="Pathogen Informatics"/>
        </authorList>
    </citation>
    <scope>NUCLEOTIDE SEQUENCE [LARGE SCALE GENOMIC DNA]</scope>
    <source>
        <strain evidence="2 3">Egypt</strain>
    </source>
</reference>
<proteinExistence type="predicted"/>
<sequence length="257" mass="29003">RSYQATDTFRGRTYSESRRPFESSSQRPYYRTTASHTVSATSPPSHHISRWSSMQSAGTQGLWRGGSSSAGRYATTLTRQHIKRHRDPIEMLVKHPPSVGASKVDLVSIDNRRSSSPQLHYTTTFETETSTERERRLQDELMSTRRELQELKRSRSLTGDHHLLSPSKHNLKSTSTQYLNESSWTTHTLKKNDGLPCGARIATLEQHNDSGIVVIGGEKDGARRTNLSNVGLEFRHIIPAIEQSSYMKIQLGQSPRS</sequence>
<dbReference type="EMBL" id="UZAN01055102">
    <property type="protein sequence ID" value="VDP90720.1"/>
    <property type="molecule type" value="Genomic_DNA"/>
</dbReference>
<dbReference type="AlphaFoldDB" id="A0A183B2L3"/>
<accession>A0A183B2L3</accession>
<dbReference type="Proteomes" id="UP000272942">
    <property type="component" value="Unassembled WGS sequence"/>
</dbReference>
<protein>
    <submittedName>
        <fullName evidence="4">PDZ domain-containing protein</fullName>
    </submittedName>
</protein>
<name>A0A183B2L3_9TREM</name>
<evidence type="ECO:0000313" key="2">
    <source>
        <dbReference type="EMBL" id="VDP90720.1"/>
    </source>
</evidence>
<organism evidence="4">
    <name type="scientific">Echinostoma caproni</name>
    <dbReference type="NCBI Taxonomy" id="27848"/>
    <lineage>
        <taxon>Eukaryota</taxon>
        <taxon>Metazoa</taxon>
        <taxon>Spiralia</taxon>
        <taxon>Lophotrochozoa</taxon>
        <taxon>Platyhelminthes</taxon>
        <taxon>Trematoda</taxon>
        <taxon>Digenea</taxon>
        <taxon>Plagiorchiida</taxon>
        <taxon>Echinostomata</taxon>
        <taxon>Echinostomatoidea</taxon>
        <taxon>Echinostomatidae</taxon>
        <taxon>Echinostoma</taxon>
    </lineage>
</organism>
<keyword evidence="3" id="KW-1185">Reference proteome</keyword>
<evidence type="ECO:0000256" key="1">
    <source>
        <dbReference type="SAM" id="MobiDB-lite"/>
    </source>
</evidence>
<feature type="compositionally biased region" description="Polar residues" evidence="1">
    <location>
        <begin position="22"/>
        <end position="53"/>
    </location>
</feature>
<feature type="compositionally biased region" description="Basic and acidic residues" evidence="1">
    <location>
        <begin position="153"/>
        <end position="163"/>
    </location>
</feature>
<feature type="compositionally biased region" description="Basic and acidic residues" evidence="1">
    <location>
        <begin position="9"/>
        <end position="21"/>
    </location>
</feature>
<evidence type="ECO:0000313" key="4">
    <source>
        <dbReference type="WBParaSite" id="ECPE_0001348701-mRNA-1"/>
    </source>
</evidence>
<feature type="region of interest" description="Disordered" evidence="1">
    <location>
        <begin position="1"/>
        <end position="53"/>
    </location>
</feature>
<dbReference type="OrthoDB" id="6242809at2759"/>